<accession>A0AAN0LZ88</accession>
<evidence type="ECO:0000256" key="9">
    <source>
        <dbReference type="SAM" id="Phobius"/>
    </source>
</evidence>
<dbReference type="PANTHER" id="PTHR32309:SF13">
    <property type="entry name" value="FERRIC ENTEROBACTIN TRANSPORT PROTEIN FEPE"/>
    <property type="match status" value="1"/>
</dbReference>
<feature type="transmembrane region" description="Helical" evidence="9">
    <location>
        <begin position="40"/>
        <end position="58"/>
    </location>
</feature>
<evidence type="ECO:0000256" key="4">
    <source>
        <dbReference type="ARBA" id="ARBA00022741"/>
    </source>
</evidence>
<evidence type="ECO:0000259" key="10">
    <source>
        <dbReference type="Pfam" id="PF02706"/>
    </source>
</evidence>
<dbReference type="InterPro" id="IPR003856">
    <property type="entry name" value="LPS_length_determ_N"/>
</dbReference>
<dbReference type="AlphaFoldDB" id="A0AAN0LZ88"/>
<evidence type="ECO:0000256" key="6">
    <source>
        <dbReference type="ARBA" id="ARBA00022989"/>
    </source>
</evidence>
<dbReference type="InterPro" id="IPR005702">
    <property type="entry name" value="Wzc-like_C"/>
</dbReference>
<evidence type="ECO:0000313" key="11">
    <source>
        <dbReference type="EMBL" id="WZU62286.1"/>
    </source>
</evidence>
<evidence type="ECO:0000256" key="2">
    <source>
        <dbReference type="ARBA" id="ARBA00022475"/>
    </source>
</evidence>
<dbReference type="PANTHER" id="PTHR32309">
    <property type="entry name" value="TYROSINE-PROTEIN KINASE"/>
    <property type="match status" value="1"/>
</dbReference>
<dbReference type="CDD" id="cd05387">
    <property type="entry name" value="BY-kinase"/>
    <property type="match status" value="1"/>
</dbReference>
<sequence>MTQRVDTTRPDPHHRYRDIIEPIAPLDIAAMLRVLWHGKWLVLCVLLFTTGVAGYYAFRMAAPQYVAGATLQLGGADDATSVSVAQPSSDDAALNTAAALVTSDPVLTRVITALDLLADPEFNRYLSPTRPLTRNALRTQARHWLAGTTAEPPDDAAVLDKTIQNLRHALTVTRQPDTYILHITAQSRDPDKAVTLANTTAALYLSYREATQVQKRAETEVWLQSRVNDLRAQLEQQEKEAAAIIASAQIQGDSALDALTTQVLAADQDLSEARNALRALEIGPDNGSARNNAEIAHLRSKINDLTALKDRRSAQLSAQSAGQAALHQIELQAEATRLVYQGFLAQLQENRMQQGLGTTVAQRIAPATEGKYAGPQKMLILTVAVLLGGVLGIIAVAIRHTARKGIVDARSLHDATGLPVLAQFSSRTLRQLEKNTRTPPVLFGKGLSQAGRRLHTSLALTSQGSNAQVIVSTSSIAAEGKTHHALFLTQTLGMAGKRVALIGADTPNPMLRSVIGADPFQAAQQSWASGEPATHCTNLGADILIISDIADQHAPLLSDQLAGRLNSLRQSYDHIIIDAPPVLLAPEARLFARHSDAIIYAVRWSRTPRDAVQRGLEALDDIGHPATGVILSRINLRKMRQLSNDPCLSVLPSAQTI</sequence>
<dbReference type="SUPFAM" id="SSF52540">
    <property type="entry name" value="P-loop containing nucleoside triphosphate hydrolases"/>
    <property type="match status" value="1"/>
</dbReference>
<evidence type="ECO:0000256" key="1">
    <source>
        <dbReference type="ARBA" id="ARBA00004651"/>
    </source>
</evidence>
<dbReference type="KEGG" id="yag:AABB28_10220"/>
<keyword evidence="8" id="KW-0175">Coiled coil</keyword>
<evidence type="ECO:0000313" key="12">
    <source>
        <dbReference type="Proteomes" id="UP001451782"/>
    </source>
</evidence>
<dbReference type="Pfam" id="PF02706">
    <property type="entry name" value="Wzz"/>
    <property type="match status" value="1"/>
</dbReference>
<keyword evidence="12" id="KW-1185">Reference proteome</keyword>
<organism evidence="11 12">
    <name type="scientific">Yoonia algicola</name>
    <dbReference type="NCBI Taxonomy" id="3137368"/>
    <lineage>
        <taxon>Bacteria</taxon>
        <taxon>Pseudomonadati</taxon>
        <taxon>Pseudomonadota</taxon>
        <taxon>Alphaproteobacteria</taxon>
        <taxon>Rhodobacterales</taxon>
        <taxon>Paracoccaceae</taxon>
        <taxon>Yoonia</taxon>
    </lineage>
</organism>
<dbReference type="InterPro" id="IPR050445">
    <property type="entry name" value="Bact_polysacc_biosynth/exp"/>
</dbReference>
<gene>
    <name evidence="11" type="ORF">AABB28_10220</name>
</gene>
<comment type="subcellular location">
    <subcellularLocation>
        <location evidence="1">Cell membrane</location>
        <topology evidence="1">Multi-pass membrane protein</topology>
    </subcellularLocation>
</comment>
<name>A0AAN0LZ88_9RHOB</name>
<dbReference type="InterPro" id="IPR027417">
    <property type="entry name" value="P-loop_NTPase"/>
</dbReference>
<dbReference type="Gene3D" id="3.40.50.300">
    <property type="entry name" value="P-loop containing nucleotide triphosphate hydrolases"/>
    <property type="match status" value="1"/>
</dbReference>
<keyword evidence="7 9" id="KW-0472">Membrane</keyword>
<feature type="transmembrane region" description="Helical" evidence="9">
    <location>
        <begin position="378"/>
        <end position="398"/>
    </location>
</feature>
<keyword evidence="3 9" id="KW-0812">Transmembrane</keyword>
<protein>
    <submittedName>
        <fullName evidence="11">Wzz/FepE/Etk N-terminal domain-containing protein</fullName>
    </submittedName>
</protein>
<reference evidence="11 12" key="1">
    <citation type="submission" date="2024-04" db="EMBL/GenBank/DDBJ databases">
        <title>Phylogenomic analyses of a clade within the roseobacter group suggest taxonomic reassignments of species of the genera Aestuariivita, Citreicella, Loktanella, Nautella, Pelagibaca, Ruegeria, Thalassobius, Thiobacimonas and Tropicibacter, and the proposal o.</title>
        <authorList>
            <person name="Jeon C.O."/>
        </authorList>
    </citation>
    <scope>NUCLEOTIDE SEQUENCE [LARGE SCALE GENOMIC DNA]</scope>
    <source>
        <strain evidence="11 12">G8-12</strain>
    </source>
</reference>
<keyword evidence="5" id="KW-0067">ATP-binding</keyword>
<evidence type="ECO:0000256" key="7">
    <source>
        <dbReference type="ARBA" id="ARBA00023136"/>
    </source>
</evidence>
<dbReference type="GO" id="GO:0004713">
    <property type="term" value="F:protein tyrosine kinase activity"/>
    <property type="evidence" value="ECO:0007669"/>
    <property type="project" value="TreeGrafter"/>
</dbReference>
<keyword evidence="2" id="KW-1003">Cell membrane</keyword>
<dbReference type="Proteomes" id="UP001451782">
    <property type="component" value="Chromosome"/>
</dbReference>
<keyword evidence="6 9" id="KW-1133">Transmembrane helix</keyword>
<evidence type="ECO:0000256" key="5">
    <source>
        <dbReference type="ARBA" id="ARBA00022840"/>
    </source>
</evidence>
<dbReference type="GO" id="GO:0005886">
    <property type="term" value="C:plasma membrane"/>
    <property type="evidence" value="ECO:0007669"/>
    <property type="project" value="UniProtKB-SubCell"/>
</dbReference>
<dbReference type="EMBL" id="CP151762">
    <property type="protein sequence ID" value="WZU62286.1"/>
    <property type="molecule type" value="Genomic_DNA"/>
</dbReference>
<evidence type="ECO:0000256" key="8">
    <source>
        <dbReference type="SAM" id="Coils"/>
    </source>
</evidence>
<keyword evidence="4" id="KW-0547">Nucleotide-binding</keyword>
<dbReference type="RefSeq" id="WP_342068694.1">
    <property type="nucleotide sequence ID" value="NZ_CP151762.1"/>
</dbReference>
<proteinExistence type="predicted"/>
<evidence type="ECO:0000256" key="3">
    <source>
        <dbReference type="ARBA" id="ARBA00022692"/>
    </source>
</evidence>
<feature type="coiled-coil region" evidence="8">
    <location>
        <begin position="220"/>
        <end position="276"/>
    </location>
</feature>
<feature type="domain" description="Polysaccharide chain length determinant N-terminal" evidence="10">
    <location>
        <begin position="26"/>
        <end position="113"/>
    </location>
</feature>